<protein>
    <submittedName>
        <fullName evidence="1">Uncharacterized protein</fullName>
    </submittedName>
</protein>
<evidence type="ECO:0000313" key="2">
    <source>
        <dbReference type="Proteomes" id="UP000612282"/>
    </source>
</evidence>
<dbReference type="EMBL" id="BOMG01000094">
    <property type="protein sequence ID" value="GID59025.1"/>
    <property type="molecule type" value="Genomic_DNA"/>
</dbReference>
<comment type="caution">
    <text evidence="1">The sequence shown here is derived from an EMBL/GenBank/DDBJ whole genome shotgun (WGS) entry which is preliminary data.</text>
</comment>
<sequence length="238" mass="26088">MIGRYEHVDLDAAVRPADVIAAAGAWLGAELAPSGFVWVPRSKRLQRQVGTLVHQVHVQAYRGNRAGQAIRIGTMLNVREVALRSWREANLGRVMEPVDDFVCGHLLGYASGRSNGYVYGDAKDGDVDLTDPAQREMRLRAFATMFHEAVLPWFDEASDPERIVGSRAGDYTNNPSALVEWLASRDRPDLVGDYADRYLARTPGAQASFERGTARAEAGVPHKGDIAEGLGWSVARLC</sequence>
<proteinExistence type="predicted"/>
<keyword evidence="2" id="KW-1185">Reference proteome</keyword>
<accession>A0ABQ3XKT9</accession>
<reference evidence="1 2" key="1">
    <citation type="submission" date="2021-01" db="EMBL/GenBank/DDBJ databases">
        <title>Whole genome shotgun sequence of Actinoplanes couchii NBRC 106145.</title>
        <authorList>
            <person name="Komaki H."/>
            <person name="Tamura T."/>
        </authorList>
    </citation>
    <scope>NUCLEOTIDE SEQUENCE [LARGE SCALE GENOMIC DNA]</scope>
    <source>
        <strain evidence="1 2">NBRC 106145</strain>
    </source>
</reference>
<dbReference type="Proteomes" id="UP000612282">
    <property type="component" value="Unassembled WGS sequence"/>
</dbReference>
<evidence type="ECO:0000313" key="1">
    <source>
        <dbReference type="EMBL" id="GID59025.1"/>
    </source>
</evidence>
<gene>
    <name evidence="1" type="ORF">Aco03nite_074290</name>
</gene>
<organism evidence="1 2">
    <name type="scientific">Actinoplanes couchii</name>
    <dbReference type="NCBI Taxonomy" id="403638"/>
    <lineage>
        <taxon>Bacteria</taxon>
        <taxon>Bacillati</taxon>
        <taxon>Actinomycetota</taxon>
        <taxon>Actinomycetes</taxon>
        <taxon>Micromonosporales</taxon>
        <taxon>Micromonosporaceae</taxon>
        <taxon>Actinoplanes</taxon>
    </lineage>
</organism>
<name>A0ABQ3XKT9_9ACTN</name>